<feature type="transmembrane region" description="Helical" evidence="6">
    <location>
        <begin position="225"/>
        <end position="245"/>
    </location>
</feature>
<feature type="compositionally biased region" description="Polar residues" evidence="5">
    <location>
        <begin position="139"/>
        <end position="151"/>
    </location>
</feature>
<dbReference type="Pfam" id="PF04234">
    <property type="entry name" value="CopC"/>
    <property type="match status" value="1"/>
</dbReference>
<dbReference type="PANTHER" id="PTHR34820:SF4">
    <property type="entry name" value="INNER MEMBRANE PROTEIN YEBZ"/>
    <property type="match status" value="1"/>
</dbReference>
<reference evidence="8 9" key="1">
    <citation type="submission" date="2023-07" db="EMBL/GenBank/DDBJ databases">
        <title>Genomic Encyclopedia of Type Strains, Phase IV (KMG-IV): sequencing the most valuable type-strain genomes for metagenomic binning, comparative biology and taxonomic classification.</title>
        <authorList>
            <person name="Goeker M."/>
        </authorList>
    </citation>
    <scope>NUCLEOTIDE SEQUENCE [LARGE SCALE GENOMIC DNA]</scope>
    <source>
        <strain evidence="8 9">DSM 22170</strain>
    </source>
</reference>
<keyword evidence="2" id="KW-0479">Metal-binding</keyword>
<sequence length="251" mass="25660">MSLFSILSRKIIFTALGMMLLWVAIPLTASAHTSLERAVPAKDAKVEKAVNEIQMTFNTPIAELSSFTVTSSNNGAVTINDIKVDGSSMSGKPAEPLTAGSYTVQWKIVGEDSHPIEGSYAFTVTAAANEATSSLAAGSDTTSEAAENTDQSSSSTGTSSTDSSSGEASDSSANGEASIESPAPTTSAQTETTPADDATTDQKPASSGAAAASDDERDSESVSPATWIITIAVILIAIIAAVATISKRRKS</sequence>
<evidence type="ECO:0000256" key="5">
    <source>
        <dbReference type="SAM" id="MobiDB-lite"/>
    </source>
</evidence>
<protein>
    <submittedName>
        <fullName evidence="8">Methionine-rich copper-binding protein CopC</fullName>
    </submittedName>
</protein>
<keyword evidence="4" id="KW-0186">Copper</keyword>
<dbReference type="InterPro" id="IPR014755">
    <property type="entry name" value="Cu-Rt/internalin_Ig-like"/>
</dbReference>
<comment type="caution">
    <text evidence="8">The sequence shown here is derived from an EMBL/GenBank/DDBJ whole genome shotgun (WGS) entry which is preliminary data.</text>
</comment>
<dbReference type="InterPro" id="IPR032694">
    <property type="entry name" value="CopC/D"/>
</dbReference>
<organism evidence="8 9">
    <name type="scientific">Paenibacillus hunanensis</name>
    <dbReference type="NCBI Taxonomy" id="539262"/>
    <lineage>
        <taxon>Bacteria</taxon>
        <taxon>Bacillati</taxon>
        <taxon>Bacillota</taxon>
        <taxon>Bacilli</taxon>
        <taxon>Bacillales</taxon>
        <taxon>Paenibacillaceae</taxon>
        <taxon>Paenibacillus</taxon>
    </lineage>
</organism>
<dbReference type="Proteomes" id="UP001185028">
    <property type="component" value="Unassembled WGS sequence"/>
</dbReference>
<comment type="subcellular location">
    <subcellularLocation>
        <location evidence="1">Cell envelope</location>
    </subcellularLocation>
</comment>
<dbReference type="Gene3D" id="2.60.40.1220">
    <property type="match status" value="1"/>
</dbReference>
<keyword evidence="6" id="KW-0472">Membrane</keyword>
<gene>
    <name evidence="8" type="ORF">JOC58_000101</name>
</gene>
<feature type="region of interest" description="Disordered" evidence="5">
    <location>
        <begin position="135"/>
        <end position="222"/>
    </location>
</feature>
<accession>A0ABU1IV30</accession>
<dbReference type="PANTHER" id="PTHR34820">
    <property type="entry name" value="INNER MEMBRANE PROTEIN YEBZ"/>
    <property type="match status" value="1"/>
</dbReference>
<dbReference type="InterPro" id="IPR014756">
    <property type="entry name" value="Ig_E-set"/>
</dbReference>
<evidence type="ECO:0000256" key="1">
    <source>
        <dbReference type="ARBA" id="ARBA00004196"/>
    </source>
</evidence>
<dbReference type="EMBL" id="JAVDQH010000001">
    <property type="protein sequence ID" value="MDR6242217.1"/>
    <property type="molecule type" value="Genomic_DNA"/>
</dbReference>
<evidence type="ECO:0000256" key="2">
    <source>
        <dbReference type="ARBA" id="ARBA00022723"/>
    </source>
</evidence>
<keyword evidence="6" id="KW-0812">Transmembrane</keyword>
<keyword evidence="9" id="KW-1185">Reference proteome</keyword>
<proteinExistence type="predicted"/>
<feature type="compositionally biased region" description="Low complexity" evidence="5">
    <location>
        <begin position="152"/>
        <end position="178"/>
    </location>
</feature>
<dbReference type="RefSeq" id="WP_188774699.1">
    <property type="nucleotide sequence ID" value="NZ_BMMB01000003.1"/>
</dbReference>
<evidence type="ECO:0000313" key="9">
    <source>
        <dbReference type="Proteomes" id="UP001185028"/>
    </source>
</evidence>
<evidence type="ECO:0000256" key="3">
    <source>
        <dbReference type="ARBA" id="ARBA00022729"/>
    </source>
</evidence>
<feature type="domain" description="CopC" evidence="7">
    <location>
        <begin position="32"/>
        <end position="124"/>
    </location>
</feature>
<dbReference type="SUPFAM" id="SSF81296">
    <property type="entry name" value="E set domains"/>
    <property type="match status" value="1"/>
</dbReference>
<feature type="compositionally biased region" description="Low complexity" evidence="5">
    <location>
        <begin position="188"/>
        <end position="197"/>
    </location>
</feature>
<keyword evidence="3" id="KW-0732">Signal</keyword>
<evidence type="ECO:0000313" key="8">
    <source>
        <dbReference type="EMBL" id="MDR6242217.1"/>
    </source>
</evidence>
<evidence type="ECO:0000256" key="6">
    <source>
        <dbReference type="SAM" id="Phobius"/>
    </source>
</evidence>
<keyword evidence="6" id="KW-1133">Transmembrane helix</keyword>
<evidence type="ECO:0000259" key="7">
    <source>
        <dbReference type="Pfam" id="PF04234"/>
    </source>
</evidence>
<evidence type="ECO:0000256" key="4">
    <source>
        <dbReference type="ARBA" id="ARBA00023008"/>
    </source>
</evidence>
<dbReference type="InterPro" id="IPR007348">
    <property type="entry name" value="CopC_dom"/>
</dbReference>
<name>A0ABU1IV30_9BACL</name>